<dbReference type="PANTHER" id="PTHR42747">
    <property type="entry name" value="NITRONATE MONOOXYGENASE-RELATED"/>
    <property type="match status" value="1"/>
</dbReference>
<evidence type="ECO:0000256" key="7">
    <source>
        <dbReference type="ARBA" id="ARBA00022643"/>
    </source>
</evidence>
<keyword evidence="5" id="KW-0216">Detoxification</keyword>
<name>A0A0U5B1W1_9BACL</name>
<dbReference type="InterPro" id="IPR004136">
    <property type="entry name" value="NMO"/>
</dbReference>
<comment type="cofactor">
    <cofactor evidence="1">
        <name>FMN</name>
        <dbReference type="ChEBI" id="CHEBI:58210"/>
    </cofactor>
</comment>
<dbReference type="FunFam" id="3.20.20.70:FF:000154">
    <property type="entry name" value="Probable nitronate monooxygenase"/>
    <property type="match status" value="1"/>
</dbReference>
<protein>
    <recommendedName>
        <fullName evidence="4">Probable nitronate monooxygenase</fullName>
    </recommendedName>
    <alternativeName>
        <fullName evidence="11">Propionate 3-nitronate monooxygenase</fullName>
    </alternativeName>
</protein>
<evidence type="ECO:0000256" key="8">
    <source>
        <dbReference type="ARBA" id="ARBA00022741"/>
    </source>
</evidence>
<dbReference type="InterPro" id="IPR013785">
    <property type="entry name" value="Aldolase_TIM"/>
</dbReference>
<dbReference type="GO" id="GO:0018580">
    <property type="term" value="F:nitronate monooxygenase activity"/>
    <property type="evidence" value="ECO:0007669"/>
    <property type="project" value="InterPro"/>
</dbReference>
<keyword evidence="7" id="KW-0288">FMN</keyword>
<organism evidence="13 14">
    <name type="scientific">Aneurinibacillus soli</name>
    <dbReference type="NCBI Taxonomy" id="1500254"/>
    <lineage>
        <taxon>Bacteria</taxon>
        <taxon>Bacillati</taxon>
        <taxon>Bacillota</taxon>
        <taxon>Bacilli</taxon>
        <taxon>Bacillales</taxon>
        <taxon>Paenibacillaceae</taxon>
        <taxon>Aneurinibacillus group</taxon>
        <taxon>Aneurinibacillus</taxon>
    </lineage>
</organism>
<evidence type="ECO:0000256" key="1">
    <source>
        <dbReference type="ARBA" id="ARBA00001917"/>
    </source>
</evidence>
<dbReference type="PANTHER" id="PTHR42747:SF3">
    <property type="entry name" value="NITRONATE MONOOXYGENASE-RELATED"/>
    <property type="match status" value="1"/>
</dbReference>
<evidence type="ECO:0000256" key="3">
    <source>
        <dbReference type="ARBA" id="ARBA00009881"/>
    </source>
</evidence>
<gene>
    <name evidence="13" type="ORF">CB4_01469</name>
</gene>
<dbReference type="RefSeq" id="WP_096464513.1">
    <property type="nucleotide sequence ID" value="NZ_AP017312.1"/>
</dbReference>
<dbReference type="KEGG" id="asoc:CB4_01469"/>
<dbReference type="Proteomes" id="UP000217696">
    <property type="component" value="Chromosome"/>
</dbReference>
<sequence length="358" mass="37882">MEGKLYTDVCRILGITYPVLLAGMAGGPTTPELVAAVSKAGGLGAFGAAYMEPEAIRQAIRRVRELTDQPFAVNLFAVDLTDDTTHVREMQTVLDPLREQLGIEPGVQTVRTADRFAEQLNVLFEEHVPVISTAFGLLSAEAMQRAHDAGIKVIAMATTVKEAMAAEKHGVHIVVAQGSDAGGHRGTWDNKAHPMGANVGTFPLVPQMVDAVRIPVVAAGGIMDGRGLAAALVLGASGVQLGTRFLTAAESGAHPAYQRALLSSTEEDTVITRAFSGRPARGVRNAFIEHVESSGIEPLPFPTQNTVTGDIRRAAAAQNNEQYMSLWAGQATRMLTDQEEAGSILAQIVTAAGKLLEK</sequence>
<evidence type="ECO:0000313" key="13">
    <source>
        <dbReference type="EMBL" id="BAU27295.1"/>
    </source>
</evidence>
<dbReference type="Gene3D" id="3.20.20.70">
    <property type="entry name" value="Aldolase class I"/>
    <property type="match status" value="1"/>
</dbReference>
<comment type="catalytic activity">
    <reaction evidence="12">
        <text>3 propionate 3-nitronate + 3 O2 + H2O = 3 3-oxopropanoate + 2 nitrate + nitrite + H2O2 + 3 H(+)</text>
        <dbReference type="Rhea" id="RHEA:57332"/>
        <dbReference type="ChEBI" id="CHEBI:15377"/>
        <dbReference type="ChEBI" id="CHEBI:15378"/>
        <dbReference type="ChEBI" id="CHEBI:15379"/>
        <dbReference type="ChEBI" id="CHEBI:16240"/>
        <dbReference type="ChEBI" id="CHEBI:16301"/>
        <dbReference type="ChEBI" id="CHEBI:17632"/>
        <dbReference type="ChEBI" id="CHEBI:33190"/>
        <dbReference type="ChEBI" id="CHEBI:136067"/>
    </reaction>
</comment>
<dbReference type="GO" id="GO:0009636">
    <property type="term" value="P:response to toxic substance"/>
    <property type="evidence" value="ECO:0007669"/>
    <property type="project" value="UniProtKB-KW"/>
</dbReference>
<proteinExistence type="inferred from homology"/>
<evidence type="ECO:0000256" key="5">
    <source>
        <dbReference type="ARBA" id="ARBA00022575"/>
    </source>
</evidence>
<reference evidence="13 14" key="1">
    <citation type="submission" date="2015-12" db="EMBL/GenBank/DDBJ databases">
        <title>Genome sequence of Aneurinibacillus soli.</title>
        <authorList>
            <person name="Lee J.S."/>
            <person name="Lee K.C."/>
            <person name="Kim K.K."/>
            <person name="Lee B.W."/>
        </authorList>
    </citation>
    <scope>NUCLEOTIDE SEQUENCE [LARGE SCALE GENOMIC DNA]</scope>
    <source>
        <strain evidence="13 14">CB4</strain>
    </source>
</reference>
<dbReference type="Pfam" id="PF03060">
    <property type="entry name" value="NMO"/>
    <property type="match status" value="1"/>
</dbReference>
<comment type="function">
    <text evidence="2">Nitronate monooxygenase that uses molecular oxygen to catalyze the oxidative denitrification of alkyl nitronates. Acts on propionate 3-nitronate (P3N), the presumed physiological substrate. Probably functions in the detoxification of P3N, a metabolic poison produced by plants and fungi as a defense mechanism.</text>
</comment>
<evidence type="ECO:0000256" key="6">
    <source>
        <dbReference type="ARBA" id="ARBA00022630"/>
    </source>
</evidence>
<keyword evidence="6" id="KW-0285">Flavoprotein</keyword>
<keyword evidence="8" id="KW-0547">Nucleotide-binding</keyword>
<dbReference type="EMBL" id="AP017312">
    <property type="protein sequence ID" value="BAU27295.1"/>
    <property type="molecule type" value="Genomic_DNA"/>
</dbReference>
<evidence type="ECO:0000256" key="4">
    <source>
        <dbReference type="ARBA" id="ARBA00013457"/>
    </source>
</evidence>
<dbReference type="OrthoDB" id="9778912at2"/>
<dbReference type="CDD" id="cd04730">
    <property type="entry name" value="NPD_like"/>
    <property type="match status" value="1"/>
</dbReference>
<evidence type="ECO:0000256" key="9">
    <source>
        <dbReference type="ARBA" id="ARBA00023002"/>
    </source>
</evidence>
<evidence type="ECO:0000313" key="14">
    <source>
        <dbReference type="Proteomes" id="UP000217696"/>
    </source>
</evidence>
<accession>A0A0U5B1W1</accession>
<evidence type="ECO:0000256" key="2">
    <source>
        <dbReference type="ARBA" id="ARBA00003535"/>
    </source>
</evidence>
<evidence type="ECO:0000256" key="10">
    <source>
        <dbReference type="ARBA" id="ARBA00023033"/>
    </source>
</evidence>
<evidence type="ECO:0000256" key="11">
    <source>
        <dbReference type="ARBA" id="ARBA00031155"/>
    </source>
</evidence>
<keyword evidence="10 13" id="KW-0503">Monooxygenase</keyword>
<dbReference type="AlphaFoldDB" id="A0A0U5B1W1"/>
<comment type="similarity">
    <text evidence="3">Belongs to the nitronate monooxygenase family. NMO class I subfamily.</text>
</comment>
<keyword evidence="14" id="KW-1185">Reference proteome</keyword>
<dbReference type="GO" id="GO:0000166">
    <property type="term" value="F:nucleotide binding"/>
    <property type="evidence" value="ECO:0007669"/>
    <property type="project" value="UniProtKB-KW"/>
</dbReference>
<keyword evidence="9 13" id="KW-0560">Oxidoreductase</keyword>
<dbReference type="SUPFAM" id="SSF51412">
    <property type="entry name" value="Inosine monophosphate dehydrogenase (IMPDH)"/>
    <property type="match status" value="1"/>
</dbReference>
<evidence type="ECO:0000256" key="12">
    <source>
        <dbReference type="ARBA" id="ARBA00049401"/>
    </source>
</evidence>